<dbReference type="Proteomes" id="UP000309997">
    <property type="component" value="Unassembled WGS sequence"/>
</dbReference>
<evidence type="ECO:0000313" key="1">
    <source>
        <dbReference type="EMBL" id="KAL3565162.1"/>
    </source>
</evidence>
<keyword evidence="2" id="KW-1185">Reference proteome</keyword>
<name>A0ACC4AH09_POPAL</name>
<comment type="caution">
    <text evidence="1">The sequence shown here is derived from an EMBL/GenBank/DDBJ whole genome shotgun (WGS) entry which is preliminary data.</text>
</comment>
<proteinExistence type="predicted"/>
<organism evidence="1 2">
    <name type="scientific">Populus alba</name>
    <name type="common">White poplar</name>
    <dbReference type="NCBI Taxonomy" id="43335"/>
    <lineage>
        <taxon>Eukaryota</taxon>
        <taxon>Viridiplantae</taxon>
        <taxon>Streptophyta</taxon>
        <taxon>Embryophyta</taxon>
        <taxon>Tracheophyta</taxon>
        <taxon>Spermatophyta</taxon>
        <taxon>Magnoliopsida</taxon>
        <taxon>eudicotyledons</taxon>
        <taxon>Gunneridae</taxon>
        <taxon>Pentapetalae</taxon>
        <taxon>rosids</taxon>
        <taxon>fabids</taxon>
        <taxon>Malpighiales</taxon>
        <taxon>Salicaceae</taxon>
        <taxon>Saliceae</taxon>
        <taxon>Populus</taxon>
    </lineage>
</organism>
<accession>A0ACC4AH09</accession>
<evidence type="ECO:0000313" key="2">
    <source>
        <dbReference type="Proteomes" id="UP000309997"/>
    </source>
</evidence>
<sequence length="133" mass="14109">MAGYGSLGATFGSPAQDRVLVDVYSNNDILEDERVDYSNLDYSFEYAATPISIEAGSNPVAWGISSDCNFHGTSSASSPGIPSPGQKVFQATAIPERLSQGLIFAKVEAVIDGKVVICGRKKAKLTSTDEKKD</sequence>
<reference evidence="1 2" key="1">
    <citation type="journal article" date="2024" name="Plant Biotechnol. J.">
        <title>Genome and CRISPR/Cas9 system of a widespread forest tree (Populus alba) in the world.</title>
        <authorList>
            <person name="Liu Y.J."/>
            <person name="Jiang P.F."/>
            <person name="Han X.M."/>
            <person name="Li X.Y."/>
            <person name="Wang H.M."/>
            <person name="Wang Y.J."/>
            <person name="Wang X.X."/>
            <person name="Zeng Q.Y."/>
        </authorList>
    </citation>
    <scope>NUCLEOTIDE SEQUENCE [LARGE SCALE GENOMIC DNA]</scope>
    <source>
        <strain evidence="2">cv. PAL-ZL1</strain>
    </source>
</reference>
<protein>
    <submittedName>
        <fullName evidence="1">Uncharacterized protein</fullName>
    </submittedName>
</protein>
<gene>
    <name evidence="1" type="ORF">D5086_033208</name>
</gene>
<dbReference type="EMBL" id="RCHU02000019">
    <property type="protein sequence ID" value="KAL3565162.1"/>
    <property type="molecule type" value="Genomic_DNA"/>
</dbReference>